<comment type="caution">
    <text evidence="1">The sequence shown here is derived from an EMBL/GenBank/DDBJ whole genome shotgun (WGS) entry which is preliminary data.</text>
</comment>
<dbReference type="AlphaFoldDB" id="A0A9N9BAT6"/>
<dbReference type="EMBL" id="CAJVPZ010005484">
    <property type="protein sequence ID" value="CAG8561653.1"/>
    <property type="molecule type" value="Genomic_DNA"/>
</dbReference>
<keyword evidence="2" id="KW-1185">Reference proteome</keyword>
<sequence length="68" mass="7708">MSNDPVKLLTKLSYKNGRLVTDVEEEIALSFSVEPFKNVGERVREYIDSSVLMIPTRFFGIIASLETL</sequence>
<reference evidence="1" key="1">
    <citation type="submission" date="2021-06" db="EMBL/GenBank/DDBJ databases">
        <authorList>
            <person name="Kallberg Y."/>
            <person name="Tangrot J."/>
            <person name="Rosling A."/>
        </authorList>
    </citation>
    <scope>NUCLEOTIDE SEQUENCE</scope>
    <source>
        <strain evidence="1">IN212</strain>
    </source>
</reference>
<evidence type="ECO:0000313" key="1">
    <source>
        <dbReference type="EMBL" id="CAG8561653.1"/>
    </source>
</evidence>
<proteinExistence type="predicted"/>
<protein>
    <submittedName>
        <fullName evidence="1">7342_t:CDS:1</fullName>
    </submittedName>
</protein>
<name>A0A9N9BAT6_9GLOM</name>
<organism evidence="1 2">
    <name type="scientific">Racocetra fulgida</name>
    <dbReference type="NCBI Taxonomy" id="60492"/>
    <lineage>
        <taxon>Eukaryota</taxon>
        <taxon>Fungi</taxon>
        <taxon>Fungi incertae sedis</taxon>
        <taxon>Mucoromycota</taxon>
        <taxon>Glomeromycotina</taxon>
        <taxon>Glomeromycetes</taxon>
        <taxon>Diversisporales</taxon>
        <taxon>Gigasporaceae</taxon>
        <taxon>Racocetra</taxon>
    </lineage>
</organism>
<gene>
    <name evidence="1" type="ORF">RFULGI_LOCUS5086</name>
</gene>
<dbReference type="Proteomes" id="UP000789396">
    <property type="component" value="Unassembled WGS sequence"/>
</dbReference>
<accession>A0A9N9BAT6</accession>
<evidence type="ECO:0000313" key="2">
    <source>
        <dbReference type="Proteomes" id="UP000789396"/>
    </source>
</evidence>
<feature type="non-terminal residue" evidence="1">
    <location>
        <position position="68"/>
    </location>
</feature>